<name>V3ZII9_LOTGI</name>
<dbReference type="GO" id="GO:0005758">
    <property type="term" value="C:mitochondrial intermembrane space"/>
    <property type="evidence" value="ECO:0007669"/>
    <property type="project" value="InterPro"/>
</dbReference>
<dbReference type="InterPro" id="IPR037365">
    <property type="entry name" value="Slowmo/Ups"/>
</dbReference>
<dbReference type="AlphaFoldDB" id="V3ZII9"/>
<reference evidence="2 3" key="1">
    <citation type="journal article" date="2013" name="Nature">
        <title>Insights into bilaterian evolution from three spiralian genomes.</title>
        <authorList>
            <person name="Simakov O."/>
            <person name="Marletaz F."/>
            <person name="Cho S.J."/>
            <person name="Edsinger-Gonzales E."/>
            <person name="Havlak P."/>
            <person name="Hellsten U."/>
            <person name="Kuo D.H."/>
            <person name="Larsson T."/>
            <person name="Lv J."/>
            <person name="Arendt D."/>
            <person name="Savage R."/>
            <person name="Osoegawa K."/>
            <person name="de Jong P."/>
            <person name="Grimwood J."/>
            <person name="Chapman J.A."/>
            <person name="Shapiro H."/>
            <person name="Aerts A."/>
            <person name="Otillar R.P."/>
            <person name="Terry A.Y."/>
            <person name="Boore J.L."/>
            <person name="Grigoriev I.V."/>
            <person name="Lindberg D.R."/>
            <person name="Seaver E.C."/>
            <person name="Weisblat D.A."/>
            <person name="Putnam N.H."/>
            <person name="Rokhsar D.S."/>
        </authorList>
    </citation>
    <scope>NUCLEOTIDE SEQUENCE [LARGE SCALE GENOMIC DNA]</scope>
</reference>
<dbReference type="EMBL" id="KB202284">
    <property type="protein sequence ID" value="ESO91098.1"/>
    <property type="molecule type" value="Genomic_DNA"/>
</dbReference>
<proteinExistence type="predicted"/>
<dbReference type="PANTHER" id="PTHR11158">
    <property type="entry name" value="MSF1/PX19 RELATED"/>
    <property type="match status" value="1"/>
</dbReference>
<dbReference type="OMA" id="YCPWNEK"/>
<feature type="domain" description="PRELI/MSF1" evidence="1">
    <location>
        <begin position="1"/>
        <end position="171"/>
    </location>
</feature>
<dbReference type="KEGG" id="lgi:LOTGIDRAFT_204146"/>
<dbReference type="OrthoDB" id="407630at2759"/>
<evidence type="ECO:0000259" key="1">
    <source>
        <dbReference type="PROSITE" id="PS50904"/>
    </source>
</evidence>
<dbReference type="RefSeq" id="XP_009058363.1">
    <property type="nucleotide sequence ID" value="XM_009060115.1"/>
</dbReference>
<evidence type="ECO:0000313" key="2">
    <source>
        <dbReference type="EMBL" id="ESO91098.1"/>
    </source>
</evidence>
<keyword evidence="3" id="KW-1185">Reference proteome</keyword>
<gene>
    <name evidence="2" type="ORF">LOTGIDRAFT_204146</name>
</gene>
<protein>
    <recommendedName>
        <fullName evidence="1">PRELI/MSF1 domain-containing protein</fullName>
    </recommendedName>
</protein>
<organism evidence="2 3">
    <name type="scientific">Lottia gigantea</name>
    <name type="common">Giant owl limpet</name>
    <dbReference type="NCBI Taxonomy" id="225164"/>
    <lineage>
        <taxon>Eukaryota</taxon>
        <taxon>Metazoa</taxon>
        <taxon>Spiralia</taxon>
        <taxon>Lophotrochozoa</taxon>
        <taxon>Mollusca</taxon>
        <taxon>Gastropoda</taxon>
        <taxon>Patellogastropoda</taxon>
        <taxon>Lottioidea</taxon>
        <taxon>Lottiidae</taxon>
        <taxon>Lottia</taxon>
    </lineage>
</organism>
<dbReference type="PROSITE" id="PS50904">
    <property type="entry name" value="PRELI_MSF1"/>
    <property type="match status" value="1"/>
</dbReference>
<dbReference type="Pfam" id="PF04707">
    <property type="entry name" value="PRELI"/>
    <property type="match status" value="1"/>
</dbReference>
<dbReference type="GeneID" id="20245685"/>
<dbReference type="STRING" id="225164.V3ZII9"/>
<evidence type="ECO:0000313" key="3">
    <source>
        <dbReference type="Proteomes" id="UP000030746"/>
    </source>
</evidence>
<dbReference type="HOGENOM" id="CLU_067902_1_0_1"/>
<dbReference type="Proteomes" id="UP000030746">
    <property type="component" value="Unassembled WGS sequence"/>
</dbReference>
<dbReference type="InterPro" id="IPR006797">
    <property type="entry name" value="PRELI/MSF1_dom"/>
</dbReference>
<accession>V3ZII9</accession>
<sequence length="191" mass="21886">MKIWTSQHTFDHPWESVVNAQFQKYPNPFLTDVLAIDVVNRSIDTNGILKSQRILSSKFFFTIPSILQKIVPMNQTVQYAVENSEVNIKEKTCTMRSQNITFDSILSMDEIMVYSPHPTDKSKTILKKEITLEGPLSSFVKNEVTKVVTKNTEKGKEAMNWVIDLNKKGCTDLRKEFQKRVDSVILPCPSN</sequence>
<dbReference type="CTD" id="20245685"/>